<accession>A0A1C0BA87</accession>
<gene>
    <name evidence="2" type="ORF">AAX29_00495</name>
</gene>
<sequence>MAIQTYEKYWSLTNAFTDYNGVGFLNTLEICINFIDKNSHLKFSENLYINLQDILVSKLNINHISVRKSINQLVKMGFINSFLNIYPIESKQYLEAKTNKKRATLLSQIVYKYSSLNSSVTEKNNEHQLNFLIQTLVENGSLTKEEIIALMLVDIKNHPTQFLNKSELDYYIKQAISINFINRKYNQIRYLLNLLRKLDGLKFVGDVLYFEEDAKRIFGSDFDDIKTRKRDPYLHSIYKNQLQEESLDKFNSSEPKCMLEELSYPVLIASHIKPFRCSDDFEAYDPNNGLLLSRTIDSLFDLNYITFDGYGNIVFSQKLSSDVVNFWKDYKLNPILLNSERLKYLEYHNSLLK</sequence>
<name>A0A1C0BA87_9BACT</name>
<dbReference type="EMBL" id="LCUJ01000001">
    <property type="protein sequence ID" value="OCM00491.1"/>
    <property type="molecule type" value="Genomic_DNA"/>
</dbReference>
<dbReference type="InterPro" id="IPR003615">
    <property type="entry name" value="HNH_nuc"/>
</dbReference>
<evidence type="ECO:0000313" key="2">
    <source>
        <dbReference type="EMBL" id="OCM00491.1"/>
    </source>
</evidence>
<evidence type="ECO:0000259" key="1">
    <source>
        <dbReference type="Pfam" id="PF13391"/>
    </source>
</evidence>
<dbReference type="PATRIC" id="fig|544718.51.peg.483"/>
<evidence type="ECO:0000313" key="3">
    <source>
        <dbReference type="Proteomes" id="UP000093281"/>
    </source>
</evidence>
<dbReference type="OrthoDB" id="9790459at2"/>
<reference evidence="3" key="1">
    <citation type="submission" date="2015-05" db="EMBL/GenBank/DDBJ databases">
        <authorList>
            <person name="Rovetto F."/>
            <person name="Cocolin L."/>
            <person name="Illeghems K."/>
            <person name="Van Nieuwerburgh F."/>
            <person name="Houf K."/>
        </authorList>
    </citation>
    <scope>NUCLEOTIDE SEQUENCE [LARGE SCALE GENOMIC DNA]</scope>
    <source>
        <strain evidence="3">DU22</strain>
    </source>
</reference>
<proteinExistence type="predicted"/>
<comment type="caution">
    <text evidence="2">The sequence shown here is derived from an EMBL/GenBank/DDBJ whole genome shotgun (WGS) entry which is preliminary data.</text>
</comment>
<dbReference type="AlphaFoldDB" id="A0A1C0BA87"/>
<protein>
    <recommendedName>
        <fullName evidence="1">HNH nuclease domain-containing protein</fullName>
    </recommendedName>
</protein>
<dbReference type="Proteomes" id="UP000093281">
    <property type="component" value="Unassembled WGS sequence"/>
</dbReference>
<dbReference type="RefSeq" id="WP_066185340.1">
    <property type="nucleotide sequence ID" value="NZ_LCUJ01000001.1"/>
</dbReference>
<organism evidence="2 3">
    <name type="scientific">Aliarcobacter thereius</name>
    <dbReference type="NCBI Taxonomy" id="544718"/>
    <lineage>
        <taxon>Bacteria</taxon>
        <taxon>Pseudomonadati</taxon>
        <taxon>Campylobacterota</taxon>
        <taxon>Epsilonproteobacteria</taxon>
        <taxon>Campylobacterales</taxon>
        <taxon>Arcobacteraceae</taxon>
        <taxon>Aliarcobacter</taxon>
    </lineage>
</organism>
<dbReference type="Pfam" id="PF13391">
    <property type="entry name" value="HNH_2"/>
    <property type="match status" value="1"/>
</dbReference>
<feature type="domain" description="HNH nuclease" evidence="1">
    <location>
        <begin position="257"/>
        <end position="308"/>
    </location>
</feature>